<sequence length="176" mass="20443">MRQIWISCGNRRNGNQTGFQPAVAHNLLGWSNFVDGRIHKKYVKIEEDYTISRPSNQQRSRKSSAKWALGLVDMIIRIAPRQWLCRNEKLHYKQHFGAESPRKYQRIMAQIKHLHNHTDPDDLLPADQYLLADNLDTVASWTTTRRPIWTAEFEASIAARDLINLIHQNRKGDTSG</sequence>
<organism evidence="1 2">
    <name type="scientific">Thalassiosira oceanica</name>
    <name type="common">Marine diatom</name>
    <dbReference type="NCBI Taxonomy" id="159749"/>
    <lineage>
        <taxon>Eukaryota</taxon>
        <taxon>Sar</taxon>
        <taxon>Stramenopiles</taxon>
        <taxon>Ochrophyta</taxon>
        <taxon>Bacillariophyta</taxon>
        <taxon>Coscinodiscophyceae</taxon>
        <taxon>Thalassiosirophycidae</taxon>
        <taxon>Thalassiosirales</taxon>
        <taxon>Thalassiosiraceae</taxon>
        <taxon>Thalassiosira</taxon>
    </lineage>
</organism>
<name>K0TAM0_THAOC</name>
<evidence type="ECO:0000313" key="2">
    <source>
        <dbReference type="Proteomes" id="UP000266841"/>
    </source>
</evidence>
<protein>
    <submittedName>
        <fullName evidence="1">Uncharacterized protein</fullName>
    </submittedName>
</protein>
<dbReference type="EMBL" id="AGNL01008460">
    <property type="protein sequence ID" value="EJK70486.1"/>
    <property type="molecule type" value="Genomic_DNA"/>
</dbReference>
<keyword evidence="2" id="KW-1185">Reference proteome</keyword>
<dbReference type="Proteomes" id="UP000266841">
    <property type="component" value="Unassembled WGS sequence"/>
</dbReference>
<proteinExistence type="predicted"/>
<dbReference type="AlphaFoldDB" id="K0TAM0"/>
<gene>
    <name evidence="1" type="ORF">THAOC_08148</name>
</gene>
<evidence type="ECO:0000313" key="1">
    <source>
        <dbReference type="EMBL" id="EJK70486.1"/>
    </source>
</evidence>
<accession>K0TAM0</accession>
<comment type="caution">
    <text evidence="1">The sequence shown here is derived from an EMBL/GenBank/DDBJ whole genome shotgun (WGS) entry which is preliminary data.</text>
</comment>
<reference evidence="1 2" key="1">
    <citation type="journal article" date="2012" name="Genome Biol.">
        <title>Genome and low-iron response of an oceanic diatom adapted to chronic iron limitation.</title>
        <authorList>
            <person name="Lommer M."/>
            <person name="Specht M."/>
            <person name="Roy A.S."/>
            <person name="Kraemer L."/>
            <person name="Andreson R."/>
            <person name="Gutowska M.A."/>
            <person name="Wolf J."/>
            <person name="Bergner S.V."/>
            <person name="Schilhabel M.B."/>
            <person name="Klostermeier U.C."/>
            <person name="Beiko R.G."/>
            <person name="Rosenstiel P."/>
            <person name="Hippler M."/>
            <person name="Laroche J."/>
        </authorList>
    </citation>
    <scope>NUCLEOTIDE SEQUENCE [LARGE SCALE GENOMIC DNA]</scope>
    <source>
        <strain evidence="1 2">CCMP1005</strain>
    </source>
</reference>